<reference evidence="12 13" key="1">
    <citation type="submission" date="2018-06" db="EMBL/GenBank/DDBJ databases">
        <authorList>
            <consortium name="Pathogen Informatics"/>
            <person name="Doyle S."/>
        </authorList>
    </citation>
    <scope>NUCLEOTIDE SEQUENCE [LARGE SCALE GENOMIC DNA]</scope>
    <source>
        <strain evidence="12 13">NCTC11535</strain>
    </source>
</reference>
<organism evidence="12 13">
    <name type="scientific">Actinomyces bovis</name>
    <dbReference type="NCBI Taxonomy" id="1658"/>
    <lineage>
        <taxon>Bacteria</taxon>
        <taxon>Bacillati</taxon>
        <taxon>Actinomycetota</taxon>
        <taxon>Actinomycetes</taxon>
        <taxon>Actinomycetales</taxon>
        <taxon>Actinomycetaceae</taxon>
        <taxon>Actinomyces</taxon>
    </lineage>
</organism>
<dbReference type="PANTHER" id="PTHR43013:SF1">
    <property type="entry name" value="GLUTAMYL-TRNA REDUCTASE"/>
    <property type="match status" value="1"/>
</dbReference>
<gene>
    <name evidence="8 12" type="primary">hemA</name>
    <name evidence="12" type="ORF">NCTC11535_02020</name>
</gene>
<feature type="domain" description="Tetrapyrrole biosynthesis glutamyl-tRNA reductase dimerisation" evidence="9">
    <location>
        <begin position="371"/>
        <end position="462"/>
    </location>
</feature>
<evidence type="ECO:0000256" key="1">
    <source>
        <dbReference type="ARBA" id="ARBA00005059"/>
    </source>
</evidence>
<dbReference type="Pfam" id="PF05201">
    <property type="entry name" value="GlutR_N"/>
    <property type="match status" value="1"/>
</dbReference>
<evidence type="ECO:0000256" key="4">
    <source>
        <dbReference type="ARBA" id="ARBA00022857"/>
    </source>
</evidence>
<feature type="binding site" evidence="8">
    <location>
        <begin position="70"/>
        <end position="73"/>
    </location>
    <ligand>
        <name>substrate</name>
    </ligand>
</feature>
<dbReference type="EMBL" id="UAPQ01000010">
    <property type="protein sequence ID" value="SPT54306.1"/>
    <property type="molecule type" value="Genomic_DNA"/>
</dbReference>
<dbReference type="EC" id="1.2.1.70" evidence="3 8"/>
<dbReference type="InterPro" id="IPR015895">
    <property type="entry name" value="4pyrrol_synth_GluRdtase_N"/>
</dbReference>
<evidence type="ECO:0000259" key="10">
    <source>
        <dbReference type="Pfam" id="PF01488"/>
    </source>
</evidence>
<evidence type="ECO:0000256" key="2">
    <source>
        <dbReference type="ARBA" id="ARBA00005916"/>
    </source>
</evidence>
<dbReference type="SUPFAM" id="SSF69075">
    <property type="entry name" value="Glutamyl tRNA-reductase dimerization domain"/>
    <property type="match status" value="1"/>
</dbReference>
<feature type="domain" description="Glutamyl-tRNA reductase N-terminal" evidence="11">
    <location>
        <begin position="32"/>
        <end position="190"/>
    </location>
</feature>
<evidence type="ECO:0000256" key="5">
    <source>
        <dbReference type="ARBA" id="ARBA00023002"/>
    </source>
</evidence>
<comment type="pathway">
    <text evidence="1 8">Porphyrin-containing compound metabolism; protoporphyrin-IX biosynthesis; 5-aminolevulinate from L-glutamyl-tRNA(Glu): step 1/2.</text>
</comment>
<comment type="caution">
    <text evidence="8">Lacks conserved residue(s) required for the propagation of feature annotation.</text>
</comment>
<sequence>MPKTLEPSGIHCAPRAHKCFNAGAVIHLFSADHRTHGLDAVARLGAVTARLGPDLCAAIDSLRGAIVLATCNRLALLLDADAAASATLPQSLATFLEQRAGAPASVASTTIKPLPDSSRLPLSHWSGQEAITELFATAAGLESMVVGEREIAGQLRRAHLVATREGTATGALTRVVEHASATSRRIATHTTLAGTGRSVVAVGLDLAAAQLPPLERCRILLIGTGAYAGATVATLRERGAKDVEIYSRSDRAQAFADGHNLRALSADALPKALTQADLVITCRGLGVPIISPELVAPAARLRQPTEPALLDRHEDPRSPAEPAERPLVILDLALRRDVDTRVADLPGVALIDLAAVQRAVPAAAAKQVRAARQIITEEAAAYSRAQSGRRMDPVICELRRHVAAVVEDEVTRLRPRDGVVDAEDAARALHHLASRLLHHPTLAARDAGRNGRQQEYLEALSLVLGVELGEDLASTCPVTHTTQGVC</sequence>
<dbReference type="PANTHER" id="PTHR43013">
    <property type="entry name" value="GLUTAMYL-TRNA REDUCTASE"/>
    <property type="match status" value="1"/>
</dbReference>
<dbReference type="Pfam" id="PF00745">
    <property type="entry name" value="GlutR_dimer"/>
    <property type="match status" value="1"/>
</dbReference>
<comment type="similarity">
    <text evidence="2 8">Belongs to the glutamyl-tRNA reductase family.</text>
</comment>
<proteinExistence type="inferred from homology"/>
<feature type="binding site" evidence="8">
    <location>
        <begin position="223"/>
        <end position="228"/>
    </location>
    <ligand>
        <name>NADP(+)</name>
        <dbReference type="ChEBI" id="CHEBI:58349"/>
    </ligand>
</feature>
<comment type="subunit">
    <text evidence="8">Homodimer.</text>
</comment>
<evidence type="ECO:0000259" key="11">
    <source>
        <dbReference type="Pfam" id="PF05201"/>
    </source>
</evidence>
<evidence type="ECO:0000256" key="6">
    <source>
        <dbReference type="ARBA" id="ARBA00023244"/>
    </source>
</evidence>
<evidence type="ECO:0000259" key="9">
    <source>
        <dbReference type="Pfam" id="PF00745"/>
    </source>
</evidence>
<dbReference type="InterPro" id="IPR036291">
    <property type="entry name" value="NAD(P)-bd_dom_sf"/>
</dbReference>
<protein>
    <recommendedName>
        <fullName evidence="3 8">Glutamyl-tRNA reductase</fullName>
        <shortName evidence="8">GluTR</shortName>
        <ecNumber evidence="3 8">1.2.1.70</ecNumber>
    </recommendedName>
</protein>
<accession>A0ABY1VRL8</accession>
<feature type="active site" description="Nucleophile" evidence="8">
    <location>
        <position position="71"/>
    </location>
</feature>
<comment type="function">
    <text evidence="8">Catalyzes the NADPH-dependent reduction of glutamyl-tRNA(Glu) to glutamate 1-semialdehyde (GSA).</text>
</comment>
<dbReference type="InterPro" id="IPR036453">
    <property type="entry name" value="GluRdtase_dimer_dom_sf"/>
</dbReference>
<keyword evidence="4 8" id="KW-0521">NADP</keyword>
<dbReference type="Gene3D" id="3.30.460.30">
    <property type="entry name" value="Glutamyl-tRNA reductase, N-terminal domain"/>
    <property type="match status" value="1"/>
</dbReference>
<dbReference type="PIRSF" id="PIRSF000445">
    <property type="entry name" value="4pyrrol_synth_GluRdtase"/>
    <property type="match status" value="1"/>
</dbReference>
<feature type="binding site" evidence="8">
    <location>
        <position position="154"/>
    </location>
    <ligand>
        <name>substrate</name>
    </ligand>
</feature>
<dbReference type="HAMAP" id="MF_00087">
    <property type="entry name" value="Glu_tRNA_reductase"/>
    <property type="match status" value="1"/>
</dbReference>
<dbReference type="InterPro" id="IPR000343">
    <property type="entry name" value="4pyrrol_synth_GluRdtase"/>
</dbReference>
<evidence type="ECO:0000313" key="12">
    <source>
        <dbReference type="EMBL" id="SPT54306.1"/>
    </source>
</evidence>
<dbReference type="SUPFAM" id="SSF69742">
    <property type="entry name" value="Glutamyl tRNA-reductase catalytic, N-terminal domain"/>
    <property type="match status" value="1"/>
</dbReference>
<feature type="domain" description="Quinate/shikimate 5-dehydrogenase/glutamyl-tRNA reductase" evidence="10">
    <location>
        <begin position="206"/>
        <end position="356"/>
    </location>
</feature>
<dbReference type="InterPro" id="IPR006151">
    <property type="entry name" value="Shikm_DH/Glu-tRNA_Rdtase"/>
</dbReference>
<evidence type="ECO:0000256" key="7">
    <source>
        <dbReference type="ARBA" id="ARBA00047464"/>
    </source>
</evidence>
<feature type="binding site" evidence="8">
    <location>
        <position position="143"/>
    </location>
    <ligand>
        <name>substrate</name>
    </ligand>
</feature>
<evidence type="ECO:0000256" key="3">
    <source>
        <dbReference type="ARBA" id="ARBA00012970"/>
    </source>
</evidence>
<name>A0ABY1VRL8_9ACTO</name>
<comment type="caution">
    <text evidence="12">The sequence shown here is derived from an EMBL/GenBank/DDBJ whole genome shotgun (WGS) entry which is preliminary data.</text>
</comment>
<comment type="catalytic activity">
    <reaction evidence="7 8">
        <text>(S)-4-amino-5-oxopentanoate + tRNA(Glu) + NADP(+) = L-glutamyl-tRNA(Glu) + NADPH + H(+)</text>
        <dbReference type="Rhea" id="RHEA:12344"/>
        <dbReference type="Rhea" id="RHEA-COMP:9663"/>
        <dbReference type="Rhea" id="RHEA-COMP:9680"/>
        <dbReference type="ChEBI" id="CHEBI:15378"/>
        <dbReference type="ChEBI" id="CHEBI:57501"/>
        <dbReference type="ChEBI" id="CHEBI:57783"/>
        <dbReference type="ChEBI" id="CHEBI:58349"/>
        <dbReference type="ChEBI" id="CHEBI:78442"/>
        <dbReference type="ChEBI" id="CHEBI:78520"/>
        <dbReference type="EC" id="1.2.1.70"/>
    </reaction>
</comment>
<dbReference type="Pfam" id="PF01488">
    <property type="entry name" value="Shikimate_DH"/>
    <property type="match status" value="1"/>
</dbReference>
<comment type="domain">
    <text evidence="8">Possesses an unusual extended V-shaped dimeric structure with each monomer consisting of three distinct domains arranged along a curved 'spinal' alpha-helix. The N-terminal catalytic domain specifically recognizes the glutamate moiety of the substrate. The second domain is the NADPH-binding domain, and the third C-terminal domain is responsible for dimerization.</text>
</comment>
<dbReference type="Gene3D" id="3.40.50.720">
    <property type="entry name" value="NAD(P)-binding Rossmann-like Domain"/>
    <property type="match status" value="1"/>
</dbReference>
<keyword evidence="13" id="KW-1185">Reference proteome</keyword>
<dbReference type="InterPro" id="IPR036343">
    <property type="entry name" value="GluRdtase_N_sf"/>
</dbReference>
<comment type="miscellaneous">
    <text evidence="8">During catalysis, the active site Cys acts as a nucleophile attacking the alpha-carbonyl group of tRNA-bound glutamate with the formation of a thioester intermediate between enzyme and glutamate, and the concomitant release of tRNA(Glu). The thioester intermediate is finally reduced by direct hydride transfer from NADPH, to form the product GSA.</text>
</comment>
<evidence type="ECO:0000256" key="8">
    <source>
        <dbReference type="HAMAP-Rule" id="MF_00087"/>
    </source>
</evidence>
<dbReference type="SUPFAM" id="SSF51735">
    <property type="entry name" value="NAD(P)-binding Rossmann-fold domains"/>
    <property type="match status" value="1"/>
</dbReference>
<dbReference type="Proteomes" id="UP000250006">
    <property type="component" value="Unassembled WGS sequence"/>
</dbReference>
<evidence type="ECO:0000313" key="13">
    <source>
        <dbReference type="Proteomes" id="UP000250006"/>
    </source>
</evidence>
<dbReference type="NCBIfam" id="NF000750">
    <property type="entry name" value="PRK00045.3-4"/>
    <property type="match status" value="1"/>
</dbReference>
<feature type="binding site" evidence="8">
    <location>
        <begin position="148"/>
        <end position="150"/>
    </location>
    <ligand>
        <name>substrate</name>
    </ligand>
</feature>
<dbReference type="GO" id="GO:0008883">
    <property type="term" value="F:glutamyl-tRNA reductase activity"/>
    <property type="evidence" value="ECO:0007669"/>
    <property type="project" value="UniProtKB-EC"/>
</dbReference>
<keyword evidence="6 8" id="KW-0627">Porphyrin biosynthesis</keyword>
<keyword evidence="5 8" id="KW-0560">Oxidoreductase</keyword>
<dbReference type="InterPro" id="IPR015896">
    <property type="entry name" value="4pyrrol_synth_GluRdtase_dimer"/>
</dbReference>